<feature type="compositionally biased region" description="Low complexity" evidence="1">
    <location>
        <begin position="277"/>
        <end position="298"/>
    </location>
</feature>
<evidence type="ECO:0000313" key="3">
    <source>
        <dbReference type="Proteomes" id="UP000295484"/>
    </source>
</evidence>
<comment type="caution">
    <text evidence="2">The sequence shown here is derived from an EMBL/GenBank/DDBJ whole genome shotgun (WGS) entry which is preliminary data.</text>
</comment>
<organism evidence="2 3">
    <name type="scientific">Rhodovulum visakhapatnamense</name>
    <dbReference type="NCBI Taxonomy" id="364297"/>
    <lineage>
        <taxon>Bacteria</taxon>
        <taxon>Pseudomonadati</taxon>
        <taxon>Pseudomonadota</taxon>
        <taxon>Alphaproteobacteria</taxon>
        <taxon>Rhodobacterales</taxon>
        <taxon>Paracoccaceae</taxon>
        <taxon>Rhodovulum</taxon>
    </lineage>
</organism>
<gene>
    <name evidence="2" type="ORF">EV657_1151</name>
</gene>
<accession>A0A4R8FWM0</accession>
<protein>
    <submittedName>
        <fullName evidence="2">Uncharacterized protein</fullName>
    </submittedName>
</protein>
<feature type="compositionally biased region" description="Basic and acidic residues" evidence="1">
    <location>
        <begin position="71"/>
        <end position="82"/>
    </location>
</feature>
<name>A0A4R8FWM0_9RHOB</name>
<proteinExistence type="predicted"/>
<feature type="compositionally biased region" description="Basic residues" evidence="1">
    <location>
        <begin position="46"/>
        <end position="63"/>
    </location>
</feature>
<reference evidence="2 3" key="1">
    <citation type="submission" date="2019-03" db="EMBL/GenBank/DDBJ databases">
        <title>Genomic Encyclopedia of Type Strains, Phase IV (KMG-IV): sequencing the most valuable type-strain genomes for metagenomic binning, comparative biology and taxonomic classification.</title>
        <authorList>
            <person name="Goeker M."/>
        </authorList>
    </citation>
    <scope>NUCLEOTIDE SEQUENCE [LARGE SCALE GENOMIC DNA]</scope>
    <source>
        <strain evidence="2 3">JA181</strain>
    </source>
</reference>
<dbReference type="AlphaFoldDB" id="A0A4R8FWM0"/>
<dbReference type="EMBL" id="SOEB01000015">
    <property type="protein sequence ID" value="TDX27011.1"/>
    <property type="molecule type" value="Genomic_DNA"/>
</dbReference>
<dbReference type="Proteomes" id="UP000295484">
    <property type="component" value="Unassembled WGS sequence"/>
</dbReference>
<evidence type="ECO:0000256" key="1">
    <source>
        <dbReference type="SAM" id="MobiDB-lite"/>
    </source>
</evidence>
<evidence type="ECO:0000313" key="2">
    <source>
        <dbReference type="EMBL" id="TDX27011.1"/>
    </source>
</evidence>
<feature type="non-terminal residue" evidence="2">
    <location>
        <position position="1"/>
    </location>
</feature>
<feature type="region of interest" description="Disordered" evidence="1">
    <location>
        <begin position="1"/>
        <end position="311"/>
    </location>
</feature>
<feature type="compositionally biased region" description="Low complexity" evidence="1">
    <location>
        <begin position="8"/>
        <end position="22"/>
    </location>
</feature>
<sequence>GGDRGQHHAQAGGIDAAATGGTVPSSERGARPAGGAAGPFRPPRSCARRGRASQARGQRRRMARLLTLQNRHPDSPSQRRMDSAAGWPPFPGGCPCSTGIRPKPCPGDVARAPRGLAAGRTAFRRLAPDRQDPSGTDKVARGQTTNRSARRSGTLPARGASGRPSGLRGNTGRRSWQQSPARLRPPCNRSRSRSRSRSSLDPYRVAPARPSLRIPAAWQGRAEAWDGERQVSPQRTSAVLARTRAARSVLRARRPGRSAPPKAGSRLWPHPNRAQPASTLRNRASTTASATPAIAAMRKSSPVTSARPASR</sequence>